<evidence type="ECO:0000256" key="2">
    <source>
        <dbReference type="ARBA" id="ARBA00004319"/>
    </source>
</evidence>
<dbReference type="Pfam" id="PF18402">
    <property type="entry name" value="Thioredoxin_14"/>
    <property type="match status" value="1"/>
</dbReference>
<dbReference type="Gene3D" id="3.90.550.10">
    <property type="entry name" value="Spore Coat Polysaccharide Biosynthesis Protein SpsA, Chain A"/>
    <property type="match status" value="1"/>
</dbReference>
<keyword evidence="4" id="KW-0256">Endoplasmic reticulum</keyword>
<evidence type="ECO:0000256" key="6">
    <source>
        <dbReference type="SAM" id="SignalP"/>
    </source>
</evidence>
<dbReference type="PANTHER" id="PTHR11226">
    <property type="entry name" value="UDP-GLUCOSE GLYCOPROTEIN:GLUCOSYLTRANSFERASE"/>
    <property type="match status" value="1"/>
</dbReference>
<dbReference type="Proteomes" id="UP000094455">
    <property type="component" value="Unassembled WGS sequence"/>
</dbReference>
<dbReference type="UniPathway" id="UPA00378"/>
<dbReference type="InterPro" id="IPR040694">
    <property type="entry name" value="UGGT_TRXL_2"/>
</dbReference>
<reference evidence="11 12" key="1">
    <citation type="journal article" date="2016" name="Proc. Natl. Acad. Sci. U.S.A.">
        <title>Comparative genomics of biotechnologically important yeasts.</title>
        <authorList>
            <person name="Riley R."/>
            <person name="Haridas S."/>
            <person name="Wolfe K.H."/>
            <person name="Lopes M.R."/>
            <person name="Hittinger C.T."/>
            <person name="Goeker M."/>
            <person name="Salamov A.A."/>
            <person name="Wisecaver J.H."/>
            <person name="Long T.M."/>
            <person name="Calvey C.H."/>
            <person name="Aerts A.L."/>
            <person name="Barry K.W."/>
            <person name="Choi C."/>
            <person name="Clum A."/>
            <person name="Coughlan A.Y."/>
            <person name="Deshpande S."/>
            <person name="Douglass A.P."/>
            <person name="Hanson S.J."/>
            <person name="Klenk H.-P."/>
            <person name="LaButti K.M."/>
            <person name="Lapidus A."/>
            <person name="Lindquist E.A."/>
            <person name="Lipzen A.M."/>
            <person name="Meier-Kolthoff J.P."/>
            <person name="Ohm R.A."/>
            <person name="Otillar R.P."/>
            <person name="Pangilinan J.L."/>
            <person name="Peng Y."/>
            <person name="Rokas A."/>
            <person name="Rosa C.A."/>
            <person name="Scheuner C."/>
            <person name="Sibirny A.A."/>
            <person name="Slot J.C."/>
            <person name="Stielow J.B."/>
            <person name="Sun H."/>
            <person name="Kurtzman C.P."/>
            <person name="Blackwell M."/>
            <person name="Grigoriev I.V."/>
            <person name="Jeffries T.W."/>
        </authorList>
    </citation>
    <scope>NUCLEOTIDE SEQUENCE [LARGE SCALE GENOMIC DNA]</scope>
    <source>
        <strain evidence="11 12">NRRL Y-2026</strain>
    </source>
</reference>
<accession>A0A1E3NR97</accession>
<evidence type="ECO:0008006" key="13">
    <source>
        <dbReference type="Google" id="ProtNLM"/>
    </source>
</evidence>
<evidence type="ECO:0000259" key="7">
    <source>
        <dbReference type="Pfam" id="PF18400"/>
    </source>
</evidence>
<dbReference type="GO" id="GO:0005788">
    <property type="term" value="C:endoplasmic reticulum lumen"/>
    <property type="evidence" value="ECO:0007669"/>
    <property type="project" value="UniProtKB-SubCell"/>
</dbReference>
<feature type="domain" description="UGGT thioredoxin-like" evidence="7">
    <location>
        <begin position="44"/>
        <end position="238"/>
    </location>
</feature>
<dbReference type="Pfam" id="PF06427">
    <property type="entry name" value="UDP-g_GGTase"/>
    <property type="match status" value="1"/>
</dbReference>
<dbReference type="GeneID" id="30176931"/>
<dbReference type="RefSeq" id="XP_019019713.1">
    <property type="nucleotide sequence ID" value="XM_019160244.1"/>
</dbReference>
<evidence type="ECO:0000256" key="5">
    <source>
        <dbReference type="ARBA" id="ARBA00023180"/>
    </source>
</evidence>
<keyword evidence="3 6" id="KW-0732">Signal</keyword>
<dbReference type="InterPro" id="IPR040693">
    <property type="entry name" value="UGGT_TRXL_1"/>
</dbReference>
<sequence length="1442" mass="166381">MRLTLSSLYAVTLSVLVAGAEPSAGETLPPQGNVEISLVSTWTETPFKLNVLEAVASINESLYEPLVLRLMNIEHGERAEDLVYDEDADEISDTEFYRYALSLLPSTMDQALADLDISNKIMTPRIQAHYQYYQSQIKAAHTCEEDVVLFDSFGEEFYCDQDAAFMLRTADYTMIFEDFSFPFDRLIGSPSNSAVVYVIYGDYNSKYFRAMFYNMYHSVNAKKFNLVWRYVPTQAASKKPETLSAYGVALNLKRTDYIAIDDRGFSEEQQKNLEFGKDGNADIQEQGDLDPSGLFDAQYSDIQAVKEEDIQTLGLKVTKFINDSKNKLFDLRKLLAEFPKYAYSVSQLEYADEDLIDVELTAEESYKTFIPTGIYINNAIIAADKTDLFEILRTIKRELSFTKMFETIGLPYETSKDVMIYFSRLMLDLFQSPSRRYDFSKFSKTIVYLNDIEIDQRYSSFASAREAYQSKPAAGQLPRAKENIHEMIFAIDLTNPVQLQYLLTFAEQVISQNIPIKIGVIPFLETSAWNDRAVSKLFGTYHELGALQTFNYLRMLNRFVNSNEPLTLLSFRALDFPYLDDSLQYRYTDNLANIYSTFGLSKEYPLIISNGIIYNFNEIDSALNQVFEDMSILHGSLRSKKIPENMKLSTFLKKNAVKIRNSALIPDTISQYKDKFIQPPSFVSFKHWQTVDFLRVVKEPYRNEALVTLNLMGSLMDPDYVQQVIELLKFSSKAKGVKIVVSDIHATTAFKELIELPTVDEQLQFLMKLSSTSINDDFQVRDTHTVIRDMFKINYRLTTDIKLVIAGRKIPVEKILTSDIISSIVQFERSSRLTGLKQLYKTYAPDITYKDAFDNFELFSWMVSYSYFFPASEYYLADSLPRISTELLPIKNSIHSDVENELLNVKIVLDPVSETAQELVSFIPIFEKLPFLSLHVHLRPNPSMKEIPVKRFYKSLINTLPLNAEKNIVFEDVPEKTLFNVGLKTTQRWMVAIKEASTDLDNLKLDLTNTYSAYGEFILRNILLEGYATYFEGSKSYPPAALPIELIGETNSDTNIMANFGYFQLKANPGMWKLQIKERTKGAEIFNLPEPLSIGIVDLDGTVVRPVFEKNWGMETVNLVEPISGPAEEENLFTSIYLKGKELFNNFFTERKQQADINIFTVASGHLYERFLGIMISSVMKQTTHTVKFWLIENYMSPDFKKHLPVLAEHYGFEYELVMYNWPIWLAGQRERQRTIWGYKILFLDVLFPQDLDKIIFVDSDQIIRTDLKELVDEDLEGAPYGYTPMCDSRKEMEGFRFWKKGYWETFLGDEYKYHISALYVVDLIRFRQIAAGDILRHHYQQLSYDPNSLSNLDQDLPNNLQRNIPIHSLSQEWLWCETWCSDESLKDAKTIDLCNNPLTKEPKLDRARRQIKEWTELDNEVSNLIAGRKNQPNSDLEHDEL</sequence>
<keyword evidence="12" id="KW-1185">Reference proteome</keyword>
<dbReference type="Pfam" id="PF18401">
    <property type="entry name" value="Thioredoxin_13"/>
    <property type="match status" value="1"/>
</dbReference>
<evidence type="ECO:0000313" key="11">
    <source>
        <dbReference type="EMBL" id="ODQ48600.1"/>
    </source>
</evidence>
<feature type="signal peptide" evidence="6">
    <location>
        <begin position="1"/>
        <end position="19"/>
    </location>
</feature>
<proteinExistence type="predicted"/>
<dbReference type="GO" id="GO:0003980">
    <property type="term" value="F:UDP-glucose:glycoprotein glucosyltransferase activity"/>
    <property type="evidence" value="ECO:0007669"/>
    <property type="project" value="InterPro"/>
</dbReference>
<dbReference type="InterPro" id="IPR040692">
    <property type="entry name" value="UGGT_TRXL_3"/>
</dbReference>
<dbReference type="OrthoDB" id="27683at2759"/>
<evidence type="ECO:0000256" key="3">
    <source>
        <dbReference type="ARBA" id="ARBA00022729"/>
    </source>
</evidence>
<feature type="chain" id="PRO_5009133487" description="Glycosyltransferase family 24 protein" evidence="6">
    <location>
        <begin position="20"/>
        <end position="1442"/>
    </location>
</feature>
<evidence type="ECO:0000259" key="8">
    <source>
        <dbReference type="Pfam" id="PF18401"/>
    </source>
</evidence>
<dbReference type="SUPFAM" id="SSF53448">
    <property type="entry name" value="Nucleotide-diphospho-sugar transferases"/>
    <property type="match status" value="1"/>
</dbReference>
<dbReference type="Pfam" id="PF18400">
    <property type="entry name" value="Thioredoxin_12"/>
    <property type="match status" value="1"/>
</dbReference>
<evidence type="ECO:0000259" key="10">
    <source>
        <dbReference type="Pfam" id="PF18404"/>
    </source>
</evidence>
<dbReference type="GO" id="GO:0051082">
    <property type="term" value="F:unfolded protein binding"/>
    <property type="evidence" value="ECO:0007669"/>
    <property type="project" value="TreeGrafter"/>
</dbReference>
<feature type="domain" description="Glucosyltransferase 24 catalytic" evidence="10">
    <location>
        <begin position="1157"/>
        <end position="1425"/>
    </location>
</feature>
<name>A0A1E3NR97_9ASCO</name>
<dbReference type="InterPro" id="IPR040497">
    <property type="entry name" value="Glyco_transf_24"/>
</dbReference>
<dbReference type="CDD" id="cd06432">
    <property type="entry name" value="GT8_HUGT1_C_like"/>
    <property type="match status" value="1"/>
</dbReference>
<dbReference type="EMBL" id="KV454001">
    <property type="protein sequence ID" value="ODQ48600.1"/>
    <property type="molecule type" value="Genomic_DNA"/>
</dbReference>
<feature type="domain" description="UGGT thioredoxin-like" evidence="9">
    <location>
        <begin position="443"/>
        <end position="663"/>
    </location>
</feature>
<dbReference type="GO" id="GO:0036503">
    <property type="term" value="P:ERAD pathway"/>
    <property type="evidence" value="ECO:0007669"/>
    <property type="project" value="TreeGrafter"/>
</dbReference>
<comment type="subcellular location">
    <subcellularLocation>
        <location evidence="2">Endoplasmic reticulum lumen</location>
    </subcellularLocation>
</comment>
<dbReference type="PANTHER" id="PTHR11226:SF0">
    <property type="entry name" value="UDP-GLUCOSE:GLYCOPROTEIN GLUCOSYLTRANSFERASE"/>
    <property type="match status" value="1"/>
</dbReference>
<evidence type="ECO:0000259" key="9">
    <source>
        <dbReference type="Pfam" id="PF18402"/>
    </source>
</evidence>
<dbReference type="GO" id="GO:0018279">
    <property type="term" value="P:protein N-linked glycosylation via asparagine"/>
    <property type="evidence" value="ECO:0007669"/>
    <property type="project" value="TreeGrafter"/>
</dbReference>
<protein>
    <recommendedName>
        <fullName evidence="13">Glycosyltransferase family 24 protein</fullName>
    </recommendedName>
</protein>
<organism evidence="11 12">
    <name type="scientific">Pichia membranifaciens NRRL Y-2026</name>
    <dbReference type="NCBI Taxonomy" id="763406"/>
    <lineage>
        <taxon>Eukaryota</taxon>
        <taxon>Fungi</taxon>
        <taxon>Dikarya</taxon>
        <taxon>Ascomycota</taxon>
        <taxon>Saccharomycotina</taxon>
        <taxon>Pichiomycetes</taxon>
        <taxon>Pichiales</taxon>
        <taxon>Pichiaceae</taxon>
        <taxon>Pichia</taxon>
    </lineage>
</organism>
<dbReference type="InterPro" id="IPR029044">
    <property type="entry name" value="Nucleotide-diphossugar_trans"/>
</dbReference>
<dbReference type="InterPro" id="IPR009448">
    <property type="entry name" value="UDP-g_GGtrans"/>
</dbReference>
<evidence type="ECO:0000256" key="4">
    <source>
        <dbReference type="ARBA" id="ARBA00022824"/>
    </source>
</evidence>
<gene>
    <name evidence="11" type="ORF">PICMEDRAFT_14147</name>
</gene>
<evidence type="ECO:0000313" key="12">
    <source>
        <dbReference type="Proteomes" id="UP000094455"/>
    </source>
</evidence>
<dbReference type="STRING" id="763406.A0A1E3NR97"/>
<comment type="cofactor">
    <cofactor evidence="1">
        <name>Ca(2+)</name>
        <dbReference type="ChEBI" id="CHEBI:29108"/>
    </cofactor>
</comment>
<feature type="domain" description="UGGT thioredoxin-like" evidence="8">
    <location>
        <begin position="300"/>
        <end position="419"/>
    </location>
</feature>
<evidence type="ECO:0000256" key="1">
    <source>
        <dbReference type="ARBA" id="ARBA00001913"/>
    </source>
</evidence>
<dbReference type="Pfam" id="PF18404">
    <property type="entry name" value="Glyco_transf_24"/>
    <property type="match status" value="1"/>
</dbReference>
<keyword evidence="5" id="KW-0325">Glycoprotein</keyword>